<accession>A0A374P875</accession>
<gene>
    <name evidence="1" type="ORF">DXD79_16975</name>
</gene>
<dbReference type="EMBL" id="QSON01000007">
    <property type="protein sequence ID" value="RGJ02837.1"/>
    <property type="molecule type" value="Genomic_DNA"/>
</dbReference>
<reference evidence="1 2" key="1">
    <citation type="submission" date="2018-08" db="EMBL/GenBank/DDBJ databases">
        <title>A genome reference for cultivated species of the human gut microbiota.</title>
        <authorList>
            <person name="Zou Y."/>
            <person name="Xue W."/>
            <person name="Luo G."/>
        </authorList>
    </citation>
    <scope>NUCLEOTIDE SEQUENCE [LARGE SCALE GENOMIC DNA]</scope>
    <source>
        <strain evidence="1 2">TM09-12</strain>
    </source>
</reference>
<dbReference type="PANTHER" id="PTHR12993:SF11">
    <property type="entry name" value="N-ACETYLGLUCOSAMINYL-PHOSPHATIDYLINOSITOL DE-N-ACETYLASE"/>
    <property type="match status" value="1"/>
</dbReference>
<dbReference type="Gene3D" id="3.40.50.10320">
    <property type="entry name" value="LmbE-like"/>
    <property type="match status" value="1"/>
</dbReference>
<proteinExistence type="predicted"/>
<dbReference type="AlphaFoldDB" id="A0A374P875"/>
<dbReference type="SUPFAM" id="SSF102588">
    <property type="entry name" value="LmbE-like"/>
    <property type="match status" value="1"/>
</dbReference>
<dbReference type="RefSeq" id="WP_117632547.1">
    <property type="nucleotide sequence ID" value="NZ_CACRUH010000070.1"/>
</dbReference>
<dbReference type="GO" id="GO:0016811">
    <property type="term" value="F:hydrolase activity, acting on carbon-nitrogen (but not peptide) bonds, in linear amides"/>
    <property type="evidence" value="ECO:0007669"/>
    <property type="project" value="TreeGrafter"/>
</dbReference>
<dbReference type="InterPro" id="IPR003737">
    <property type="entry name" value="GlcNAc_PI_deacetylase-related"/>
</dbReference>
<dbReference type="Proteomes" id="UP000263014">
    <property type="component" value="Unassembled WGS sequence"/>
</dbReference>
<dbReference type="InterPro" id="IPR024078">
    <property type="entry name" value="LmbE-like_dom_sf"/>
</dbReference>
<evidence type="ECO:0000313" key="1">
    <source>
        <dbReference type="EMBL" id="RGJ02837.1"/>
    </source>
</evidence>
<evidence type="ECO:0000313" key="2">
    <source>
        <dbReference type="Proteomes" id="UP000263014"/>
    </source>
</evidence>
<sequence>MNVLVLAPHNDDEILGVGGTIKKLIKEGHDVYVCEVTSGIHFALLQEEAKRAHRLLGVKQSFFLNLSVGKLKSMEQSNLNAALLEVVKLTQPDIAFLPFIGDMHIDHREVTESAMVVLRPIGDYSIREIYMYETLSETGWNIPIEGRCFNPNMWVDITDTIEDKLGAMSCYESQLIEYPHPRSKEAISALAQFRGATVGVPYAESFMLVRRIVR</sequence>
<dbReference type="Pfam" id="PF02585">
    <property type="entry name" value="PIG-L"/>
    <property type="match status" value="1"/>
</dbReference>
<dbReference type="PANTHER" id="PTHR12993">
    <property type="entry name" value="N-ACETYLGLUCOSAMINYL-PHOSPHATIDYLINOSITOL DE-N-ACETYLASE-RELATED"/>
    <property type="match status" value="1"/>
</dbReference>
<name>A0A374P875_9FIRM</name>
<comment type="caution">
    <text evidence="1">The sequence shown here is derived from an EMBL/GenBank/DDBJ whole genome shotgun (WGS) entry which is preliminary data.</text>
</comment>
<protein>
    <submittedName>
        <fullName evidence="1">PIG-L family deacetylase</fullName>
    </submittedName>
</protein>
<organism evidence="1 2">
    <name type="scientific">Hungatella hathewayi</name>
    <dbReference type="NCBI Taxonomy" id="154046"/>
    <lineage>
        <taxon>Bacteria</taxon>
        <taxon>Bacillati</taxon>
        <taxon>Bacillota</taxon>
        <taxon>Clostridia</taxon>
        <taxon>Lachnospirales</taxon>
        <taxon>Lachnospiraceae</taxon>
        <taxon>Hungatella</taxon>
    </lineage>
</organism>